<keyword evidence="1" id="KW-0677">Repeat</keyword>
<accession>A0AA38GK14</accession>
<feature type="repeat" description="PPR" evidence="2">
    <location>
        <begin position="398"/>
        <end position="432"/>
    </location>
</feature>
<dbReference type="SUPFAM" id="SSF48452">
    <property type="entry name" value="TPR-like"/>
    <property type="match status" value="2"/>
</dbReference>
<evidence type="ECO:0000313" key="5">
    <source>
        <dbReference type="Proteomes" id="UP000824469"/>
    </source>
</evidence>
<dbReference type="FunFam" id="1.25.40.10:FF:000073">
    <property type="entry name" value="Pentatricopeptide repeat-containing protein chloroplastic"/>
    <property type="match status" value="3"/>
</dbReference>
<feature type="repeat" description="PPR" evidence="2">
    <location>
        <begin position="600"/>
        <end position="634"/>
    </location>
</feature>
<dbReference type="InterPro" id="IPR011990">
    <property type="entry name" value="TPR-like_helical_dom_sf"/>
</dbReference>
<dbReference type="OMA" id="CEMHEAG"/>
<dbReference type="InterPro" id="IPR032867">
    <property type="entry name" value="DYW_dom"/>
</dbReference>
<dbReference type="FunFam" id="1.25.40.10:FF:000366">
    <property type="entry name" value="Pentatricopeptide (PPR) repeat-containing protein"/>
    <property type="match status" value="1"/>
</dbReference>
<feature type="repeat" description="PPR" evidence="2">
    <location>
        <begin position="569"/>
        <end position="599"/>
    </location>
</feature>
<dbReference type="Pfam" id="PF20430">
    <property type="entry name" value="Eplus_motif"/>
    <property type="match status" value="1"/>
</dbReference>
<protein>
    <recommendedName>
        <fullName evidence="3">DYW domain-containing protein</fullName>
    </recommendedName>
</protein>
<dbReference type="Pfam" id="PF20431">
    <property type="entry name" value="E_motif"/>
    <property type="match status" value="1"/>
</dbReference>
<evidence type="ECO:0000259" key="3">
    <source>
        <dbReference type="Pfam" id="PF14432"/>
    </source>
</evidence>
<dbReference type="PANTHER" id="PTHR47926">
    <property type="entry name" value="PENTATRICOPEPTIDE REPEAT-CONTAINING PROTEIN"/>
    <property type="match status" value="1"/>
</dbReference>
<evidence type="ECO:0000256" key="1">
    <source>
        <dbReference type="ARBA" id="ARBA00022737"/>
    </source>
</evidence>
<name>A0AA38GK14_TAXCH</name>
<reference evidence="4 5" key="1">
    <citation type="journal article" date="2021" name="Nat. Plants">
        <title>The Taxus genome provides insights into paclitaxel biosynthesis.</title>
        <authorList>
            <person name="Xiong X."/>
            <person name="Gou J."/>
            <person name="Liao Q."/>
            <person name="Li Y."/>
            <person name="Zhou Q."/>
            <person name="Bi G."/>
            <person name="Li C."/>
            <person name="Du R."/>
            <person name="Wang X."/>
            <person name="Sun T."/>
            <person name="Guo L."/>
            <person name="Liang H."/>
            <person name="Lu P."/>
            <person name="Wu Y."/>
            <person name="Zhang Z."/>
            <person name="Ro D.K."/>
            <person name="Shang Y."/>
            <person name="Huang S."/>
            <person name="Yan J."/>
        </authorList>
    </citation>
    <scope>NUCLEOTIDE SEQUENCE [LARGE SCALE GENOMIC DNA]</scope>
    <source>
        <strain evidence="4">Ta-2019</strain>
    </source>
</reference>
<dbReference type="PROSITE" id="PS51375">
    <property type="entry name" value="PPR"/>
    <property type="match status" value="11"/>
</dbReference>
<dbReference type="InterPro" id="IPR046960">
    <property type="entry name" value="PPR_At4g14850-like_plant"/>
</dbReference>
<dbReference type="InterPro" id="IPR002885">
    <property type="entry name" value="PPR_rpt"/>
</dbReference>
<dbReference type="NCBIfam" id="TIGR00756">
    <property type="entry name" value="PPR"/>
    <property type="match status" value="12"/>
</dbReference>
<dbReference type="Pfam" id="PF14432">
    <property type="entry name" value="DYW_deaminase"/>
    <property type="match status" value="1"/>
</dbReference>
<feature type="repeat" description="PPR" evidence="2">
    <location>
        <begin position="196"/>
        <end position="230"/>
    </location>
</feature>
<proteinExistence type="predicted"/>
<dbReference type="Pfam" id="PF13041">
    <property type="entry name" value="PPR_2"/>
    <property type="match status" value="6"/>
</dbReference>
<keyword evidence="5" id="KW-1185">Reference proteome</keyword>
<dbReference type="GO" id="GO:0003723">
    <property type="term" value="F:RNA binding"/>
    <property type="evidence" value="ECO:0007669"/>
    <property type="project" value="InterPro"/>
</dbReference>
<dbReference type="GO" id="GO:0008270">
    <property type="term" value="F:zinc ion binding"/>
    <property type="evidence" value="ECO:0007669"/>
    <property type="project" value="InterPro"/>
</dbReference>
<dbReference type="EMBL" id="JAHRHJ020000003">
    <property type="protein sequence ID" value="KAH9322530.1"/>
    <property type="molecule type" value="Genomic_DNA"/>
</dbReference>
<dbReference type="Gene3D" id="1.25.40.10">
    <property type="entry name" value="Tetratricopeptide repeat domain"/>
    <property type="match status" value="7"/>
</dbReference>
<evidence type="ECO:0000256" key="2">
    <source>
        <dbReference type="PROSITE-ProRule" id="PRU00708"/>
    </source>
</evidence>
<dbReference type="Proteomes" id="UP000824469">
    <property type="component" value="Unassembled WGS sequence"/>
</dbReference>
<feature type="repeat" description="PPR" evidence="2">
    <location>
        <begin position="737"/>
        <end position="771"/>
    </location>
</feature>
<feature type="repeat" description="PPR" evidence="2">
    <location>
        <begin position="367"/>
        <end position="397"/>
    </location>
</feature>
<dbReference type="FunFam" id="1.25.40.10:FF:000196">
    <property type="entry name" value="Pentatricopeptide repeat-containing protein At4g14850"/>
    <property type="match status" value="1"/>
</dbReference>
<dbReference type="AlphaFoldDB" id="A0AA38GK14"/>
<feature type="repeat" description="PPR" evidence="2">
    <location>
        <begin position="297"/>
        <end position="331"/>
    </location>
</feature>
<feature type="repeat" description="PPR" evidence="2">
    <location>
        <begin position="66"/>
        <end position="100"/>
    </location>
</feature>
<gene>
    <name evidence="4" type="ORF">KI387_017169</name>
</gene>
<dbReference type="InterPro" id="IPR046849">
    <property type="entry name" value="E2_motif"/>
</dbReference>
<dbReference type="FunFam" id="1.25.40.10:FF:000031">
    <property type="entry name" value="Pentatricopeptide repeat-containing protein mitochondrial"/>
    <property type="match status" value="1"/>
</dbReference>
<dbReference type="GO" id="GO:0009451">
    <property type="term" value="P:RNA modification"/>
    <property type="evidence" value="ECO:0007669"/>
    <property type="project" value="InterPro"/>
</dbReference>
<organism evidence="4 5">
    <name type="scientific">Taxus chinensis</name>
    <name type="common">Chinese yew</name>
    <name type="synonym">Taxus wallichiana var. chinensis</name>
    <dbReference type="NCBI Taxonomy" id="29808"/>
    <lineage>
        <taxon>Eukaryota</taxon>
        <taxon>Viridiplantae</taxon>
        <taxon>Streptophyta</taxon>
        <taxon>Embryophyta</taxon>
        <taxon>Tracheophyta</taxon>
        <taxon>Spermatophyta</taxon>
        <taxon>Pinopsida</taxon>
        <taxon>Pinidae</taxon>
        <taxon>Conifers II</taxon>
        <taxon>Cupressales</taxon>
        <taxon>Taxaceae</taxon>
        <taxon>Taxus</taxon>
    </lineage>
</organism>
<dbReference type="InterPro" id="IPR046848">
    <property type="entry name" value="E_motif"/>
</dbReference>
<dbReference type="Pfam" id="PF01535">
    <property type="entry name" value="PPR"/>
    <property type="match status" value="2"/>
</dbReference>
<sequence>MIKSNCKYVRNPFLLQHIPQISNCTNAQFFNGFQLLLFGYLNRICFSTNYAHQQEEEEILTQACEDISVCNQLLNKYAKTGNLRYARELFDKMPERNVRSWNAIIAGYAQHGPGKEAMKLLVQMRRACTMPDHVTFVAALQAFSGVSGWGKQIHGFVVGSGLQWNVVVSNSLINMYAKCEHLEDACKVFEKMPQRDLVSWNTIIGGYTQNGDGGESLELFCEMYQDGEKADNISFTSVLRACANLEALEVGKQIQSLIIKSGFDFDVFVGNALISMYAKCCSVEGARTVFDKMPERDAVSWNAMIAGHVQEGWDREALRLFEQMQQSGTTPDYITFASVQTACASLEALEYGKQNHAQVIKTGTETDVCVCNTLVSMYAKCRSMEDAGKVFDNMPTRNVVSWTSMITVCAQDGQRDHATQLFEQMLRSEIMPNQVTYVSLLSAYSTSEVLQGGKQVHGLVLKTGYALDINVGNSLVTMYSKCGSIELARQVFEKMLKREVVSWNAMIAGYAQNGQCEEGLEVFCLMQRAGMKPNPFTFGSVLSACASLVNLEQGKLIHAYILKSGVESDVFVGSALVDMYAKCGSIDDASNLFNKMSERNLVSWTVMLAGYAQHGHAEDVLKIFSQMQHGGMKPDHVTFLGVLSSCSRAGLVNEGHHYFNSMSQDYGVTPRLEHFACMVDLLGRAGQLDDALDFIKKMPLQPSISVWQSLLGACRIHGNPELGKYAAECLLKLEPNDSATYVLLSNIYATANRWEDAARVRKMMRDRGVKKEPGRSWIDIHNTVHEFVADDSSHPEAEEIYKMLESLFRQMKYAGYVPNTDFVLHDVEKEQKEKYLCYHSEKLAIAFGLIKTPPGAPIRIMKNIRVCGDCHMAIKLICKIVGREIIVRDATRFHHFKNGLCSCGDYW</sequence>
<feature type="repeat" description="PPR" evidence="2">
    <location>
        <begin position="468"/>
        <end position="498"/>
    </location>
</feature>
<evidence type="ECO:0000313" key="4">
    <source>
        <dbReference type="EMBL" id="KAH9322530.1"/>
    </source>
</evidence>
<feature type="domain" description="DYW" evidence="3">
    <location>
        <begin position="815"/>
        <end position="907"/>
    </location>
</feature>
<feature type="repeat" description="PPR" evidence="2">
    <location>
        <begin position="499"/>
        <end position="533"/>
    </location>
</feature>
<comment type="caution">
    <text evidence="4">The sequence shown here is derived from an EMBL/GenBank/DDBJ whole genome shotgun (WGS) entry which is preliminary data.</text>
</comment>
<feature type="repeat" description="PPR" evidence="2">
    <location>
        <begin position="165"/>
        <end position="195"/>
    </location>
</feature>